<feature type="transmembrane region" description="Helical" evidence="7">
    <location>
        <begin position="323"/>
        <end position="342"/>
    </location>
</feature>
<keyword evidence="4 7" id="KW-0812">Transmembrane</keyword>
<dbReference type="PRINTS" id="PR00171">
    <property type="entry name" value="SUGRTRNSPORT"/>
</dbReference>
<evidence type="ECO:0000259" key="8">
    <source>
        <dbReference type="PROSITE" id="PS50850"/>
    </source>
</evidence>
<feature type="domain" description="Major facilitator superfamily (MFS) profile" evidence="8">
    <location>
        <begin position="111"/>
        <end position="604"/>
    </location>
</feature>
<comment type="subcellular location">
    <subcellularLocation>
        <location evidence="1">Membrane</location>
        <topology evidence="1">Multi-pass membrane protein</topology>
    </subcellularLocation>
</comment>
<dbReference type="InterPro" id="IPR036259">
    <property type="entry name" value="MFS_trans_sf"/>
</dbReference>
<dbReference type="PANTHER" id="PTHR48022:SF44">
    <property type="entry name" value="SUGAR TRANSPORTER, PUTATIVE (AFU_ORTHOLOGUE AFUA_4G14610)-RELATED"/>
    <property type="match status" value="1"/>
</dbReference>
<evidence type="ECO:0000313" key="10">
    <source>
        <dbReference type="Proteomes" id="UP001175353"/>
    </source>
</evidence>
<comment type="similarity">
    <text evidence="2">Belongs to the major facilitator superfamily. Sugar transporter (TC 2.A.1.1) family.</text>
</comment>
<organism evidence="9 10">
    <name type="scientific">Friedmanniomyces endolithicus</name>
    <dbReference type="NCBI Taxonomy" id="329885"/>
    <lineage>
        <taxon>Eukaryota</taxon>
        <taxon>Fungi</taxon>
        <taxon>Dikarya</taxon>
        <taxon>Ascomycota</taxon>
        <taxon>Pezizomycotina</taxon>
        <taxon>Dothideomycetes</taxon>
        <taxon>Dothideomycetidae</taxon>
        <taxon>Mycosphaerellales</taxon>
        <taxon>Teratosphaeriaceae</taxon>
        <taxon>Friedmanniomyces</taxon>
    </lineage>
</organism>
<feature type="transmembrane region" description="Helical" evidence="7">
    <location>
        <begin position="559"/>
        <end position="576"/>
    </location>
</feature>
<evidence type="ECO:0000256" key="2">
    <source>
        <dbReference type="ARBA" id="ARBA00010992"/>
    </source>
</evidence>
<evidence type="ECO:0000256" key="3">
    <source>
        <dbReference type="ARBA" id="ARBA00022448"/>
    </source>
</evidence>
<dbReference type="PANTHER" id="PTHR48022">
    <property type="entry name" value="PLASTIDIC GLUCOSE TRANSPORTER 4"/>
    <property type="match status" value="1"/>
</dbReference>
<gene>
    <name evidence="9" type="ORF">LTR91_014602</name>
</gene>
<feature type="transmembrane region" description="Helical" evidence="7">
    <location>
        <begin position="582"/>
        <end position="600"/>
    </location>
</feature>
<dbReference type="PROSITE" id="PS00217">
    <property type="entry name" value="SUGAR_TRANSPORT_2"/>
    <property type="match status" value="1"/>
</dbReference>
<dbReference type="Pfam" id="PF00083">
    <property type="entry name" value="Sugar_tr"/>
    <property type="match status" value="2"/>
</dbReference>
<feature type="transmembrane region" description="Helical" evidence="7">
    <location>
        <begin position="229"/>
        <end position="246"/>
    </location>
</feature>
<evidence type="ECO:0000256" key="6">
    <source>
        <dbReference type="ARBA" id="ARBA00023136"/>
    </source>
</evidence>
<evidence type="ECO:0000256" key="7">
    <source>
        <dbReference type="SAM" id="Phobius"/>
    </source>
</evidence>
<keyword evidence="3" id="KW-0813">Transport</keyword>
<feature type="transmembrane region" description="Helical" evidence="7">
    <location>
        <begin position="164"/>
        <end position="180"/>
    </location>
</feature>
<dbReference type="AlphaFoldDB" id="A0AAN6KBH1"/>
<dbReference type="InterPro" id="IPR050360">
    <property type="entry name" value="MFS_Sugar_Transporters"/>
</dbReference>
<keyword evidence="10" id="KW-1185">Reference proteome</keyword>
<accession>A0AAN6KBH1</accession>
<dbReference type="GO" id="GO:0016020">
    <property type="term" value="C:membrane"/>
    <property type="evidence" value="ECO:0007669"/>
    <property type="project" value="UniProtKB-SubCell"/>
</dbReference>
<keyword evidence="5 7" id="KW-1133">Transmembrane helix</keyword>
<evidence type="ECO:0000256" key="1">
    <source>
        <dbReference type="ARBA" id="ARBA00004141"/>
    </source>
</evidence>
<dbReference type="PROSITE" id="PS50850">
    <property type="entry name" value="MFS"/>
    <property type="match status" value="1"/>
</dbReference>
<proteinExistence type="inferred from homology"/>
<dbReference type="PROSITE" id="PS00216">
    <property type="entry name" value="SUGAR_TRANSPORT_1"/>
    <property type="match status" value="1"/>
</dbReference>
<dbReference type="EMBL" id="JAUJLE010000158">
    <property type="protein sequence ID" value="KAK0973854.1"/>
    <property type="molecule type" value="Genomic_DNA"/>
</dbReference>
<reference evidence="9" key="1">
    <citation type="submission" date="2023-06" db="EMBL/GenBank/DDBJ databases">
        <title>Black Yeasts Isolated from many extreme environments.</title>
        <authorList>
            <person name="Coleine C."/>
            <person name="Stajich J.E."/>
            <person name="Selbmann L."/>
        </authorList>
    </citation>
    <scope>NUCLEOTIDE SEQUENCE</scope>
    <source>
        <strain evidence="9">CCFEE 5200</strain>
    </source>
</reference>
<evidence type="ECO:0000256" key="5">
    <source>
        <dbReference type="ARBA" id="ARBA00022989"/>
    </source>
</evidence>
<evidence type="ECO:0000256" key="4">
    <source>
        <dbReference type="ARBA" id="ARBA00022692"/>
    </source>
</evidence>
<comment type="caution">
    <text evidence="9">The sequence shown here is derived from an EMBL/GenBank/DDBJ whole genome shotgun (WGS) entry which is preliminary data.</text>
</comment>
<feature type="transmembrane region" description="Helical" evidence="7">
    <location>
        <begin position="287"/>
        <end position="311"/>
    </location>
</feature>
<name>A0AAN6KBH1_9PEZI</name>
<sequence length="655" mass="71381">MGMRIVTLDMTNFPELLTRREFDKNLDPSKLASTWPASTALGHHLRVVLSRLRQCIKATLLAAHKELVTTLRPDYHFSKHSFMMSKHSGSAKTGLRNAWKRLSPGQLNIAIQLFSLISIFFEGYDQGVMGGVNAAPDYVRVVNIGQYPSGTVTNQTKQGGIISIYYLGALVGCFLGGWAADRIGRINGLSVKATSLFWAPQISLLSSIVRRYPGGRVPGASGIGDQERGLFCAAIFALIGGALQAATQSATFILLARTLTGIGTGALTGITPVLIAEMSRAEHRGGFLGYVFIANYLGISVAYWLSFGLAFVDNGLSAVRWRFLLAFQCFPAIILLCGIRLLPDSPRYLASVGRYEEAKEVLEHVRGSDGEEVQREYKEICAVSQEAKRTSPAEFAKVLRGLDNSLAPHLGRRAWLCIWLQMMASWTGITAVTAYSPVLLSRAGYSAIKQNGLAGGLNTIGIVGTIISAQIVDRLGRRKCLIWGAFGLFVVNLVAAALYEASRGNAALATSIAPAAVTMLFLFNLIYASTWGTVAFLIPTEIFPPEMRAQGNGFGVSGWALGVGWTVLINPIMFAHLESRTYFLFAGLNLLWVPIIFFFYPETKDRGLESIDAMFNSPTPFYRDMEKAYAAGADVLAVRGMQHAEMKSAMQSYDE</sequence>
<feature type="transmembrane region" description="Helical" evidence="7">
    <location>
        <begin position="414"/>
        <end position="435"/>
    </location>
</feature>
<feature type="transmembrane region" description="Helical" evidence="7">
    <location>
        <begin position="480"/>
        <end position="499"/>
    </location>
</feature>
<feature type="transmembrane region" description="Helical" evidence="7">
    <location>
        <begin position="252"/>
        <end position="275"/>
    </location>
</feature>
<dbReference type="SUPFAM" id="SSF103473">
    <property type="entry name" value="MFS general substrate transporter"/>
    <property type="match status" value="1"/>
</dbReference>
<dbReference type="InterPro" id="IPR020846">
    <property type="entry name" value="MFS_dom"/>
</dbReference>
<feature type="transmembrane region" description="Helical" evidence="7">
    <location>
        <begin position="455"/>
        <end position="473"/>
    </location>
</feature>
<dbReference type="InterPro" id="IPR003663">
    <property type="entry name" value="Sugar/inositol_transpt"/>
</dbReference>
<evidence type="ECO:0000313" key="9">
    <source>
        <dbReference type="EMBL" id="KAK0973854.1"/>
    </source>
</evidence>
<dbReference type="InterPro" id="IPR005828">
    <property type="entry name" value="MFS_sugar_transport-like"/>
</dbReference>
<dbReference type="Proteomes" id="UP001175353">
    <property type="component" value="Unassembled WGS sequence"/>
</dbReference>
<keyword evidence="6 7" id="KW-0472">Membrane</keyword>
<feature type="transmembrane region" description="Helical" evidence="7">
    <location>
        <begin position="511"/>
        <end position="538"/>
    </location>
</feature>
<dbReference type="InterPro" id="IPR005829">
    <property type="entry name" value="Sugar_transporter_CS"/>
</dbReference>
<dbReference type="Gene3D" id="1.20.1250.20">
    <property type="entry name" value="MFS general substrate transporter like domains"/>
    <property type="match status" value="2"/>
</dbReference>
<protein>
    <recommendedName>
        <fullName evidence="8">Major facilitator superfamily (MFS) profile domain-containing protein</fullName>
    </recommendedName>
</protein>
<dbReference type="GO" id="GO:0005351">
    <property type="term" value="F:carbohydrate:proton symporter activity"/>
    <property type="evidence" value="ECO:0007669"/>
    <property type="project" value="TreeGrafter"/>
</dbReference>